<dbReference type="AlphaFoldDB" id="A0A9Q0W828"/>
<comment type="caution">
    <text evidence="1">The sequence shown here is derived from an EMBL/GenBank/DDBJ whole genome shotgun (WGS) entry which is preliminary data.</text>
</comment>
<proteinExistence type="predicted"/>
<evidence type="ECO:0000313" key="1">
    <source>
        <dbReference type="EMBL" id="KAJ6761721.1"/>
    </source>
</evidence>
<gene>
    <name evidence="1" type="ORF">OIU74_024386</name>
</gene>
<sequence length="104" mass="11749">MFDKQSQILFENRLFTFSLSKISLAILVFPVPPIPHIPTALYPTSASSLKSMFSIFSTYSLRPGILGVLHSLYFPSQSSTILSNLSLTLTNRVFLLRTKRFSVY</sequence>
<reference evidence="1" key="2">
    <citation type="journal article" date="2023" name="Int. J. Mol. Sci.">
        <title>De Novo Assembly and Annotation of 11 Diverse Shrub Willow (Salix) Genomes Reveals Novel Gene Organization in Sex-Linked Regions.</title>
        <authorList>
            <person name="Hyden B."/>
            <person name="Feng K."/>
            <person name="Yates T.B."/>
            <person name="Jawdy S."/>
            <person name="Cereghino C."/>
            <person name="Smart L.B."/>
            <person name="Muchero W."/>
        </authorList>
    </citation>
    <scope>NUCLEOTIDE SEQUENCE</scope>
    <source>
        <tissue evidence="1">Shoot tip</tissue>
    </source>
</reference>
<keyword evidence="2" id="KW-1185">Reference proteome</keyword>
<organism evidence="1 2">
    <name type="scientific">Salix koriyanagi</name>
    <dbReference type="NCBI Taxonomy" id="2511006"/>
    <lineage>
        <taxon>Eukaryota</taxon>
        <taxon>Viridiplantae</taxon>
        <taxon>Streptophyta</taxon>
        <taxon>Embryophyta</taxon>
        <taxon>Tracheophyta</taxon>
        <taxon>Spermatophyta</taxon>
        <taxon>Magnoliopsida</taxon>
        <taxon>eudicotyledons</taxon>
        <taxon>Gunneridae</taxon>
        <taxon>Pentapetalae</taxon>
        <taxon>rosids</taxon>
        <taxon>fabids</taxon>
        <taxon>Malpighiales</taxon>
        <taxon>Salicaceae</taxon>
        <taxon>Saliceae</taxon>
        <taxon>Salix</taxon>
    </lineage>
</organism>
<dbReference type="Proteomes" id="UP001151752">
    <property type="component" value="Chromosome 19"/>
</dbReference>
<dbReference type="EMBL" id="JAPFFM010000005">
    <property type="protein sequence ID" value="KAJ6761721.1"/>
    <property type="molecule type" value="Genomic_DNA"/>
</dbReference>
<evidence type="ECO:0000313" key="2">
    <source>
        <dbReference type="Proteomes" id="UP001151752"/>
    </source>
</evidence>
<protein>
    <submittedName>
        <fullName evidence="1">Uncharacterized protein</fullName>
    </submittedName>
</protein>
<reference evidence="1" key="1">
    <citation type="submission" date="2022-11" db="EMBL/GenBank/DDBJ databases">
        <authorList>
            <person name="Hyden B.L."/>
            <person name="Feng K."/>
            <person name="Yates T."/>
            <person name="Jawdy S."/>
            <person name="Smart L.B."/>
            <person name="Muchero W."/>
        </authorList>
    </citation>
    <scope>NUCLEOTIDE SEQUENCE</scope>
    <source>
        <tissue evidence="1">Shoot tip</tissue>
    </source>
</reference>
<name>A0A9Q0W828_9ROSI</name>
<accession>A0A9Q0W828</accession>